<keyword evidence="1" id="KW-0472">Membrane</keyword>
<protein>
    <recommendedName>
        <fullName evidence="4">DUF4834 family protein</fullName>
    </recommendedName>
</protein>
<keyword evidence="1" id="KW-0812">Transmembrane</keyword>
<feature type="transmembrane region" description="Helical" evidence="1">
    <location>
        <begin position="12"/>
        <end position="31"/>
    </location>
</feature>
<organism evidence="2 3">
    <name type="scientific">Taishania pollutisoli</name>
    <dbReference type="NCBI Taxonomy" id="2766479"/>
    <lineage>
        <taxon>Bacteria</taxon>
        <taxon>Pseudomonadati</taxon>
        <taxon>Bacteroidota</taxon>
        <taxon>Flavobacteriia</taxon>
        <taxon>Flavobacteriales</taxon>
        <taxon>Crocinitomicaceae</taxon>
        <taxon>Taishania</taxon>
    </lineage>
</organism>
<dbReference type="AlphaFoldDB" id="A0A8J6PF36"/>
<gene>
    <name evidence="2" type="ORF">H9Y05_11700</name>
</gene>
<evidence type="ECO:0000256" key="1">
    <source>
        <dbReference type="SAM" id="Phobius"/>
    </source>
</evidence>
<comment type="caution">
    <text evidence="2">The sequence shown here is derived from an EMBL/GenBank/DDBJ whole genome shotgun (WGS) entry which is preliminary data.</text>
</comment>
<dbReference type="Proteomes" id="UP000652681">
    <property type="component" value="Unassembled WGS sequence"/>
</dbReference>
<evidence type="ECO:0000313" key="2">
    <source>
        <dbReference type="EMBL" id="MBC9813130.1"/>
    </source>
</evidence>
<dbReference type="EMBL" id="JACVEL010000008">
    <property type="protein sequence ID" value="MBC9813130.1"/>
    <property type="molecule type" value="Genomic_DNA"/>
</dbReference>
<evidence type="ECO:0000313" key="3">
    <source>
        <dbReference type="Proteomes" id="UP000652681"/>
    </source>
</evidence>
<reference evidence="2" key="1">
    <citation type="submission" date="2020-09" db="EMBL/GenBank/DDBJ databases">
        <title>Taishania pollutisoli gen. nov., sp. nov., Isolated from Tetrabromobisphenol A-Contaminated Soil.</title>
        <authorList>
            <person name="Chen Q."/>
        </authorList>
    </citation>
    <scope>NUCLEOTIDE SEQUENCE</scope>
    <source>
        <strain evidence="2">CZZ-1</strain>
    </source>
</reference>
<keyword evidence="1" id="KW-1133">Transmembrane helix</keyword>
<evidence type="ECO:0008006" key="4">
    <source>
        <dbReference type="Google" id="ProtNLM"/>
    </source>
</evidence>
<proteinExistence type="predicted"/>
<name>A0A8J6PF36_9FLAO</name>
<sequence length="83" mass="9670">MILSIAGFFKMVLMIIGGLIVLRLIGQLLIAKRNMEEERRMNQANRQFETEKKEKLKTFGRTRIVKKDEVKGGVQDVDYEEIN</sequence>
<keyword evidence="3" id="KW-1185">Reference proteome</keyword>
<dbReference type="RefSeq" id="WP_216714391.1">
    <property type="nucleotide sequence ID" value="NZ_JACVEL010000008.1"/>
</dbReference>
<accession>A0A8J6PF36</accession>